<dbReference type="PANTHER" id="PTHR46312">
    <property type="entry name" value="NACHT DOMAIN-CONTAINING PROTEIN"/>
    <property type="match status" value="1"/>
</dbReference>
<dbReference type="InterPro" id="IPR027417">
    <property type="entry name" value="P-loop_NTPase"/>
</dbReference>
<name>D4BED0_9ENTR</name>
<dbReference type="EMBL" id="ABWL02000013">
    <property type="protein sequence ID" value="EFE07680.1"/>
    <property type="molecule type" value="Genomic_DNA"/>
</dbReference>
<dbReference type="Proteomes" id="UP000003880">
    <property type="component" value="Unassembled WGS sequence"/>
</dbReference>
<dbReference type="HOGENOM" id="CLU_028390_1_0_6"/>
<organism evidence="2 3">
    <name type="scientific">Citrobacter youngae ATCC 29220</name>
    <dbReference type="NCBI Taxonomy" id="500640"/>
    <lineage>
        <taxon>Bacteria</taxon>
        <taxon>Pseudomonadati</taxon>
        <taxon>Pseudomonadota</taxon>
        <taxon>Gammaproteobacteria</taxon>
        <taxon>Enterobacterales</taxon>
        <taxon>Enterobacteriaceae</taxon>
        <taxon>Citrobacter</taxon>
        <taxon>Citrobacter freundii complex</taxon>
    </lineage>
</organism>
<dbReference type="Gene3D" id="3.40.50.300">
    <property type="entry name" value="P-loop containing nucleotide triphosphate hydrolases"/>
    <property type="match status" value="1"/>
</dbReference>
<evidence type="ECO:0000313" key="2">
    <source>
        <dbReference type="EMBL" id="EFE07680.1"/>
    </source>
</evidence>
<evidence type="ECO:0000313" key="3">
    <source>
        <dbReference type="Proteomes" id="UP000003880"/>
    </source>
</evidence>
<dbReference type="PROSITE" id="PS50837">
    <property type="entry name" value="NACHT"/>
    <property type="match status" value="1"/>
</dbReference>
<dbReference type="AlphaFoldDB" id="D4BED0"/>
<reference evidence="2 3" key="1">
    <citation type="submission" date="2010-02" db="EMBL/GenBank/DDBJ databases">
        <authorList>
            <person name="Weinstock G."/>
            <person name="Sodergren E."/>
            <person name="Clifton S."/>
            <person name="Fulton L."/>
            <person name="Fulton B."/>
            <person name="Courtney L."/>
            <person name="Fronick C."/>
            <person name="Harrison M."/>
            <person name="Strong C."/>
            <person name="Farmer C."/>
            <person name="Delahaunty K."/>
            <person name="Markovic C."/>
            <person name="Hall O."/>
            <person name="Minx P."/>
            <person name="Tomlinson C."/>
            <person name="Mitreva M."/>
            <person name="Nelson J."/>
            <person name="Hou S."/>
            <person name="Wollam A."/>
            <person name="Pepin K.H."/>
            <person name="Johnson M."/>
            <person name="Bhonagiri V."/>
            <person name="Zhang X."/>
            <person name="Suruliraj S."/>
            <person name="Warren W."/>
            <person name="Chinwalla A."/>
            <person name="Mardis E.R."/>
            <person name="Wilson R.K."/>
        </authorList>
    </citation>
    <scope>NUCLEOTIDE SEQUENCE [LARGE SCALE GENOMIC DNA]</scope>
    <source>
        <strain evidence="2 3">ATCC 29220</strain>
    </source>
</reference>
<evidence type="ECO:0000259" key="1">
    <source>
        <dbReference type="PROSITE" id="PS50837"/>
    </source>
</evidence>
<protein>
    <recommendedName>
        <fullName evidence="1">NACHT domain-containing protein</fullName>
    </recommendedName>
</protein>
<dbReference type="RefSeq" id="WP_006686152.1">
    <property type="nucleotide sequence ID" value="NZ_GG730300.1"/>
</dbReference>
<dbReference type="eggNOG" id="COG5635">
    <property type="taxonomic scope" value="Bacteria"/>
</dbReference>
<sequence length="611" mass="71041">MDFIFQELSKAGISLAVKELFSRVVAKWDNSNLNARKLVRELTNTEAYMNYLDKHVSRVVRLRTIHSADYDVLLNDIYHPLRITSLIPNSIPRLIEDGFVFENSNITNIIGIAGQGKSTILRKVFIEQVTHGDKIPFFIELRKIGVNGIYKTLESILSNLGLKPAAIEIEELLSCGRIVLMLDGYDEINSNITEGLLNEMLQLNIKHKVQIIVTSRPGTTICNEPTIVNYKVEKLKENDILAIIEKLNTHNKNIEKEQLKKIKETIKNNRNLVSVMTSPILVTLFHVCYPYMDIIPNNTVEFYSNLFVTLYLRHDKIKNFDREKSSALGHNEAYECFCALCFYSIYANNHEFTDLSLHEFTEKSMRIKGKEKECKPESLALDFMNVTCLIQKEGYNKYIFIHKSIQEYHAAEFIKHVSSDKKNQFYKLITEDIKNNDFRFSNVISFLTEIDDIDCAKHFIIPLCEHFEISKWASLDQIEYKELLRNFFVDTDIVIVYNNNEVTNIGFNTHTEFNNWLSIFCNTSYNNIYHSIFKFIFTHLKNNKIPEELNPNHKNEVKTSLLRLILSMGILDDVLNKFVENVIRLHNELYLCAVIKIKNEADSMKELFDFT</sequence>
<accession>D4BED0</accession>
<dbReference type="Pfam" id="PF05729">
    <property type="entry name" value="NACHT"/>
    <property type="match status" value="1"/>
</dbReference>
<feature type="domain" description="NACHT" evidence="1">
    <location>
        <begin position="105"/>
        <end position="218"/>
    </location>
</feature>
<proteinExistence type="predicted"/>
<gene>
    <name evidence="2" type="ORF">CIT292_08863</name>
</gene>
<dbReference type="PANTHER" id="PTHR46312:SF2">
    <property type="entry name" value="NUCLEOTIDE-BINDING OLIGOMERIZATION DOMAIN-CONTAINING PROTEIN 2-LIKE"/>
    <property type="match status" value="1"/>
</dbReference>
<comment type="caution">
    <text evidence="2">The sequence shown here is derived from an EMBL/GenBank/DDBJ whole genome shotgun (WGS) entry which is preliminary data.</text>
</comment>
<dbReference type="SUPFAM" id="SSF52540">
    <property type="entry name" value="P-loop containing nucleoside triphosphate hydrolases"/>
    <property type="match status" value="1"/>
</dbReference>
<dbReference type="InterPro" id="IPR007111">
    <property type="entry name" value="NACHT_NTPase"/>
</dbReference>